<feature type="transmembrane region" description="Helical" evidence="1">
    <location>
        <begin position="17"/>
        <end position="37"/>
    </location>
</feature>
<keyword evidence="1" id="KW-0812">Transmembrane</keyword>
<keyword evidence="1" id="KW-1133">Transmembrane helix</keyword>
<dbReference type="PANTHER" id="PTHR31645">
    <property type="entry name" value="OLIGOPEPTIDE TRANSPORTER YGL114W-RELATED"/>
    <property type="match status" value="1"/>
</dbReference>
<dbReference type="InterPro" id="IPR045035">
    <property type="entry name" value="YSL-like"/>
</dbReference>
<name>A0A151R0M5_CAJCA</name>
<evidence type="ECO:0000313" key="3">
    <source>
        <dbReference type="Proteomes" id="UP000075243"/>
    </source>
</evidence>
<dbReference type="Proteomes" id="UP000075243">
    <property type="component" value="Unassembled WGS sequence"/>
</dbReference>
<dbReference type="STRING" id="3821.A0A151R0M5"/>
<dbReference type="AlphaFoldDB" id="A0A151R0M5"/>
<dbReference type="GO" id="GO:0035673">
    <property type="term" value="F:oligopeptide transmembrane transporter activity"/>
    <property type="evidence" value="ECO:0007669"/>
    <property type="project" value="InterPro"/>
</dbReference>
<dbReference type="PANTHER" id="PTHR31645:SF76">
    <property type="entry name" value="METAL-NICOTIANAMINE TRANSPORTER YSL8-RELATED"/>
    <property type="match status" value="1"/>
</dbReference>
<reference evidence="2" key="1">
    <citation type="journal article" date="2012" name="Nat. Biotechnol.">
        <title>Draft genome sequence of pigeonpea (Cajanus cajan), an orphan legume crop of resource-poor farmers.</title>
        <authorList>
            <person name="Varshney R.K."/>
            <person name="Chen W."/>
            <person name="Li Y."/>
            <person name="Bharti A.K."/>
            <person name="Saxena R.K."/>
            <person name="Schlueter J.A."/>
            <person name="Donoghue M.T."/>
            <person name="Azam S."/>
            <person name="Fan G."/>
            <person name="Whaley A.M."/>
            <person name="Farmer A.D."/>
            <person name="Sheridan J."/>
            <person name="Iwata A."/>
            <person name="Tuteja R."/>
            <person name="Penmetsa R.V."/>
            <person name="Wu W."/>
            <person name="Upadhyaya H.D."/>
            <person name="Yang S.P."/>
            <person name="Shah T."/>
            <person name="Saxena K.B."/>
            <person name="Michael T."/>
            <person name="McCombie W.R."/>
            <person name="Yang B."/>
            <person name="Zhang G."/>
            <person name="Yang H."/>
            <person name="Wang J."/>
            <person name="Spillane C."/>
            <person name="Cook D.R."/>
            <person name="May G.D."/>
            <person name="Xu X."/>
            <person name="Jackson S.A."/>
        </authorList>
    </citation>
    <scope>NUCLEOTIDE SEQUENCE [LARGE SCALE GENOMIC DNA]</scope>
</reference>
<sequence length="86" mass="9828">MCVDSLIMFIWWKIDNVIAVAFGSIVACALICGEVLWTISSSLLTFWRLKGYVCMKFLPLTCVLMILLCLFCVILSMFTQMHLNQL</sequence>
<protein>
    <submittedName>
        <fullName evidence="2">Metal-nicotianamine transporter YSL5</fullName>
    </submittedName>
</protein>
<proteinExistence type="predicted"/>
<keyword evidence="3" id="KW-1185">Reference proteome</keyword>
<dbReference type="Gramene" id="C.cajan_37752.t">
    <property type="protein sequence ID" value="C.cajan_37752.t.cds1"/>
    <property type="gene ID" value="C.cajan_37752"/>
</dbReference>
<keyword evidence="1" id="KW-0472">Membrane</keyword>
<gene>
    <name evidence="2" type="ORF">KK1_042837</name>
</gene>
<feature type="transmembrane region" description="Helical" evidence="1">
    <location>
        <begin position="57"/>
        <end position="78"/>
    </location>
</feature>
<evidence type="ECO:0000256" key="1">
    <source>
        <dbReference type="SAM" id="Phobius"/>
    </source>
</evidence>
<evidence type="ECO:0000313" key="2">
    <source>
        <dbReference type="EMBL" id="KYP36063.1"/>
    </source>
</evidence>
<organism evidence="2 3">
    <name type="scientific">Cajanus cajan</name>
    <name type="common">Pigeon pea</name>
    <name type="synonym">Cajanus indicus</name>
    <dbReference type="NCBI Taxonomy" id="3821"/>
    <lineage>
        <taxon>Eukaryota</taxon>
        <taxon>Viridiplantae</taxon>
        <taxon>Streptophyta</taxon>
        <taxon>Embryophyta</taxon>
        <taxon>Tracheophyta</taxon>
        <taxon>Spermatophyta</taxon>
        <taxon>Magnoliopsida</taxon>
        <taxon>eudicotyledons</taxon>
        <taxon>Gunneridae</taxon>
        <taxon>Pentapetalae</taxon>
        <taxon>rosids</taxon>
        <taxon>fabids</taxon>
        <taxon>Fabales</taxon>
        <taxon>Fabaceae</taxon>
        <taxon>Papilionoideae</taxon>
        <taxon>50 kb inversion clade</taxon>
        <taxon>NPAAA clade</taxon>
        <taxon>indigoferoid/millettioid clade</taxon>
        <taxon>Phaseoleae</taxon>
        <taxon>Cajanus</taxon>
    </lineage>
</organism>
<dbReference type="GO" id="GO:0016020">
    <property type="term" value="C:membrane"/>
    <property type="evidence" value="ECO:0007669"/>
    <property type="project" value="TreeGrafter"/>
</dbReference>
<dbReference type="EMBL" id="KQ484273">
    <property type="protein sequence ID" value="KYP36063.1"/>
    <property type="molecule type" value="Genomic_DNA"/>
</dbReference>
<accession>A0A151R0M5</accession>